<keyword evidence="5" id="KW-1185">Reference proteome</keyword>
<accession>A0A815GRB8</accession>
<dbReference type="InterPro" id="IPR049342">
    <property type="entry name" value="TRAF1-6_MATH_dom"/>
</dbReference>
<feature type="domain" description="TRAF1-6 MATH" evidence="2">
    <location>
        <begin position="23"/>
        <end position="62"/>
    </location>
</feature>
<dbReference type="Proteomes" id="UP000663829">
    <property type="component" value="Unassembled WGS sequence"/>
</dbReference>
<feature type="signal peptide" evidence="1">
    <location>
        <begin position="1"/>
        <end position="16"/>
    </location>
</feature>
<sequence>MFSIVALSAIWTSSLLNVNERRMGDYDAVLKWPFNYKDTLYLYDQSGQNQNVIDYFRSDAKSYMSIIQQDGNHYVRDDTMFIKIIVDLAKLPKIILPYALSLSSSLPYHDQQDQINREIKRDENADIVNAASLLDLA</sequence>
<keyword evidence="1" id="KW-0732">Signal</keyword>
<protein>
    <recommendedName>
        <fullName evidence="2">TRAF1-6 MATH domain-containing protein</fullName>
    </recommendedName>
</protein>
<evidence type="ECO:0000313" key="5">
    <source>
        <dbReference type="Proteomes" id="UP000663829"/>
    </source>
</evidence>
<evidence type="ECO:0000313" key="4">
    <source>
        <dbReference type="EMBL" id="CAF4207284.1"/>
    </source>
</evidence>
<dbReference type="AlphaFoldDB" id="A0A815GRB8"/>
<dbReference type="Gene3D" id="2.60.210.10">
    <property type="entry name" value="Apoptosis, Tumor Necrosis Factor Receptor Associated Protein 2, Chain A"/>
    <property type="match status" value="1"/>
</dbReference>
<dbReference type="SUPFAM" id="SSF49599">
    <property type="entry name" value="TRAF domain-like"/>
    <property type="match status" value="1"/>
</dbReference>
<dbReference type="Proteomes" id="UP000681722">
    <property type="component" value="Unassembled WGS sequence"/>
</dbReference>
<evidence type="ECO:0000313" key="3">
    <source>
        <dbReference type="EMBL" id="CAF1343611.1"/>
    </source>
</evidence>
<comment type="caution">
    <text evidence="3">The sequence shown here is derived from an EMBL/GenBank/DDBJ whole genome shotgun (WGS) entry which is preliminary data.</text>
</comment>
<dbReference type="OrthoDB" id="6499288at2759"/>
<gene>
    <name evidence="3" type="ORF">GPM918_LOCUS30556</name>
    <name evidence="4" type="ORF">SRO942_LOCUS31174</name>
</gene>
<dbReference type="EMBL" id="CAJOBC010060270">
    <property type="protein sequence ID" value="CAF4207284.1"/>
    <property type="molecule type" value="Genomic_DNA"/>
</dbReference>
<reference evidence="3" key="1">
    <citation type="submission" date="2021-02" db="EMBL/GenBank/DDBJ databases">
        <authorList>
            <person name="Nowell W R."/>
        </authorList>
    </citation>
    <scope>NUCLEOTIDE SEQUENCE</scope>
</reference>
<evidence type="ECO:0000259" key="2">
    <source>
        <dbReference type="Pfam" id="PF21355"/>
    </source>
</evidence>
<dbReference type="EMBL" id="CAJNOQ010014537">
    <property type="protein sequence ID" value="CAF1343611.1"/>
    <property type="molecule type" value="Genomic_DNA"/>
</dbReference>
<name>A0A815GRB8_9BILA</name>
<feature type="chain" id="PRO_5036411640" description="TRAF1-6 MATH domain-containing protein" evidence="1">
    <location>
        <begin position="17"/>
        <end position="137"/>
    </location>
</feature>
<organism evidence="3 5">
    <name type="scientific">Didymodactylos carnosus</name>
    <dbReference type="NCBI Taxonomy" id="1234261"/>
    <lineage>
        <taxon>Eukaryota</taxon>
        <taxon>Metazoa</taxon>
        <taxon>Spiralia</taxon>
        <taxon>Gnathifera</taxon>
        <taxon>Rotifera</taxon>
        <taxon>Eurotatoria</taxon>
        <taxon>Bdelloidea</taxon>
        <taxon>Philodinida</taxon>
        <taxon>Philodinidae</taxon>
        <taxon>Didymodactylos</taxon>
    </lineage>
</organism>
<dbReference type="Pfam" id="PF21355">
    <property type="entry name" value="TRAF-mep_MATH"/>
    <property type="match status" value="1"/>
</dbReference>
<proteinExistence type="predicted"/>
<dbReference type="InterPro" id="IPR008974">
    <property type="entry name" value="TRAF-like"/>
</dbReference>
<evidence type="ECO:0000256" key="1">
    <source>
        <dbReference type="SAM" id="SignalP"/>
    </source>
</evidence>